<reference evidence="3" key="1">
    <citation type="journal article" date="2005" name="Nature">
        <title>Sequencing of Aspergillus nidulans and comparative analysis with A. fumigatus and A. oryzae.</title>
        <authorList>
            <person name="Galagan J.E."/>
            <person name="Calvo S.E."/>
            <person name="Cuomo C."/>
            <person name="Ma L.J."/>
            <person name="Wortman J.R."/>
            <person name="Batzoglou S."/>
            <person name="Lee S.I."/>
            <person name="Basturkmen M."/>
            <person name="Spevak C.C."/>
            <person name="Clutterbuck J."/>
            <person name="Kapitonov V."/>
            <person name="Jurka J."/>
            <person name="Scazzocchio C."/>
            <person name="Farman M."/>
            <person name="Butler J."/>
            <person name="Purcell S."/>
            <person name="Harris S."/>
            <person name="Braus G.H."/>
            <person name="Draht O."/>
            <person name="Busch S."/>
            <person name="D'Enfert C."/>
            <person name="Bouchier C."/>
            <person name="Goldman G.H."/>
            <person name="Bell-Pedersen D."/>
            <person name="Griffiths-Jones S."/>
            <person name="Doonan J.H."/>
            <person name="Yu J."/>
            <person name="Vienken K."/>
            <person name="Pain A."/>
            <person name="Freitag M."/>
            <person name="Selker E.U."/>
            <person name="Archer D.B."/>
            <person name="Penalva M.A."/>
            <person name="Oakley B.R."/>
            <person name="Momany M."/>
            <person name="Tanaka T."/>
            <person name="Kumagai T."/>
            <person name="Asai K."/>
            <person name="Machida M."/>
            <person name="Nierman W.C."/>
            <person name="Denning D.W."/>
            <person name="Caddick M."/>
            <person name="Hynes M."/>
            <person name="Paoletti M."/>
            <person name="Fischer R."/>
            <person name="Miller B."/>
            <person name="Dyer P."/>
            <person name="Sachs M.S."/>
            <person name="Osmani S.A."/>
            <person name="Birren B.W."/>
        </authorList>
    </citation>
    <scope>NUCLEOTIDE SEQUENCE [LARGE SCALE GENOMIC DNA]</scope>
    <source>
        <strain evidence="3">FGSC A4 / ATCC 38163 / CBS 112.46 / NRRL 194 / M139</strain>
    </source>
</reference>
<dbReference type="RefSeq" id="XP_663429.2">
    <property type="nucleotide sequence ID" value="XM_658337.2"/>
</dbReference>
<feature type="compositionally biased region" description="Basic and acidic residues" evidence="1">
    <location>
        <begin position="208"/>
        <end position="217"/>
    </location>
</feature>
<evidence type="ECO:0000313" key="2">
    <source>
        <dbReference type="EMBL" id="CBF70770.1"/>
    </source>
</evidence>
<dbReference type="Proteomes" id="UP000000560">
    <property type="component" value="Chromosome I"/>
</dbReference>
<keyword evidence="3" id="KW-1185">Reference proteome</keyword>
<dbReference type="AlphaFoldDB" id="C8V077"/>
<dbReference type="VEuPathDB" id="FungiDB:AN10733"/>
<dbReference type="InParanoid" id="C8V077"/>
<reference evidence="3" key="2">
    <citation type="journal article" date="2009" name="Fungal Genet. Biol.">
        <title>The 2008 update of the Aspergillus nidulans genome annotation: a community effort.</title>
        <authorList>
            <person name="Wortman J.R."/>
            <person name="Gilsenan J.M."/>
            <person name="Joardar V."/>
            <person name="Deegan J."/>
            <person name="Clutterbuck J."/>
            <person name="Andersen M.R."/>
            <person name="Archer D."/>
            <person name="Bencina M."/>
            <person name="Braus G."/>
            <person name="Coutinho P."/>
            <person name="von Dohren H."/>
            <person name="Doonan J."/>
            <person name="Driessen A.J."/>
            <person name="Durek P."/>
            <person name="Espeso E."/>
            <person name="Fekete E."/>
            <person name="Flipphi M."/>
            <person name="Estrada C.G."/>
            <person name="Geysens S."/>
            <person name="Goldman G."/>
            <person name="de Groot P.W."/>
            <person name="Hansen K."/>
            <person name="Harris S.D."/>
            <person name="Heinekamp T."/>
            <person name="Helmstaedt K."/>
            <person name="Henrissat B."/>
            <person name="Hofmann G."/>
            <person name="Homan T."/>
            <person name="Horio T."/>
            <person name="Horiuchi H."/>
            <person name="James S."/>
            <person name="Jones M."/>
            <person name="Karaffa L."/>
            <person name="Karanyi Z."/>
            <person name="Kato M."/>
            <person name="Keller N."/>
            <person name="Kelly D.E."/>
            <person name="Kiel J.A."/>
            <person name="Kim J.M."/>
            <person name="van der Klei I.J."/>
            <person name="Klis F.M."/>
            <person name="Kovalchuk A."/>
            <person name="Krasevec N."/>
            <person name="Kubicek C.P."/>
            <person name="Liu B."/>
            <person name="Maccabe A."/>
            <person name="Meyer V."/>
            <person name="Mirabito P."/>
            <person name="Miskei M."/>
            <person name="Mos M."/>
            <person name="Mullins J."/>
            <person name="Nelson D.R."/>
            <person name="Nielsen J."/>
            <person name="Oakley B.R."/>
            <person name="Osmani S.A."/>
            <person name="Pakula T."/>
            <person name="Paszewski A."/>
            <person name="Paulsen I."/>
            <person name="Pilsyk S."/>
            <person name="Pocsi I."/>
            <person name="Punt P.J."/>
            <person name="Ram A.F."/>
            <person name="Ren Q."/>
            <person name="Robellet X."/>
            <person name="Robson G."/>
            <person name="Seiboth B."/>
            <person name="van Solingen P."/>
            <person name="Specht T."/>
            <person name="Sun J."/>
            <person name="Taheri-Talesh N."/>
            <person name="Takeshita N."/>
            <person name="Ussery D."/>
            <person name="vanKuyk P.A."/>
            <person name="Visser H."/>
            <person name="van de Vondervoort P.J."/>
            <person name="de Vries R.P."/>
            <person name="Walton J."/>
            <person name="Xiang X."/>
            <person name="Xiong Y."/>
            <person name="Zeng A.P."/>
            <person name="Brandt B.W."/>
            <person name="Cornell M.J."/>
            <person name="van den Hondel C.A."/>
            <person name="Visser J."/>
            <person name="Oliver S.G."/>
            <person name="Turner G."/>
        </authorList>
    </citation>
    <scope>GENOME REANNOTATION</scope>
    <source>
        <strain evidence="3">FGSC A4 / ATCC 38163 / CBS 112.46 / NRRL 194 / M139</strain>
    </source>
</reference>
<protein>
    <submittedName>
        <fullName evidence="2">RNA binding protein, putative (AFU_orthologue AFUA_2G07650)</fullName>
    </submittedName>
</protein>
<dbReference type="EMBL" id="BN001301">
    <property type="protein sequence ID" value="CBF70770.1"/>
    <property type="molecule type" value="Genomic_DNA"/>
</dbReference>
<dbReference type="OMA" id="RIRCISP"/>
<accession>C8V077</accession>
<name>C8V077_EMENI</name>
<dbReference type="HOGENOM" id="CLU_717832_0_0_1"/>
<gene>
    <name evidence="2" type="ORF">ANIA_10733</name>
</gene>
<evidence type="ECO:0000256" key="1">
    <source>
        <dbReference type="SAM" id="MobiDB-lite"/>
    </source>
</evidence>
<feature type="compositionally biased region" description="Basic and acidic residues" evidence="1">
    <location>
        <begin position="163"/>
        <end position="200"/>
    </location>
</feature>
<dbReference type="KEGG" id="ani:ANIA_10733"/>
<feature type="region of interest" description="Disordered" evidence="1">
    <location>
        <begin position="94"/>
        <end position="217"/>
    </location>
</feature>
<evidence type="ECO:0000313" key="3">
    <source>
        <dbReference type="Proteomes" id="UP000000560"/>
    </source>
</evidence>
<sequence>MEIRTRKIIHRYVPRDGGGTCRRPKVLDRDEYYYRRNVQHIRPEQKNSPTYRIIETREPLRSRTSLNTLWRRDTSPIRSKPFKMRMPYTIRRVPSVPDDCGLEPRGRNRSPRPFIVDSAPEIQYAWPKSGRPRSLSPEIRPPPQRSISPSLRRETETTVFVEDNPRQSRSLERPKGPRPPRERTPVVEREPVRRRSRAVEIHQTPEQARGRTESAGRRQVRFAEDIDYEEYGTWPRRCNEYQLSESDDDFRDEFRRRIFERRVPRNVEDRPRYRRISPERSSYRTTDLPRATIRPNRLRPRIIQDGNREILEDGDRIYAKARRRRYEDRELPDLMSHSTARWRRRFDDIRDFSSDDDSYIRSAGSWRYGRRWL</sequence>
<proteinExistence type="predicted"/>
<organism evidence="2 3">
    <name type="scientific">Emericella nidulans (strain FGSC A4 / ATCC 38163 / CBS 112.46 / NRRL 194 / M139)</name>
    <name type="common">Aspergillus nidulans</name>
    <dbReference type="NCBI Taxonomy" id="227321"/>
    <lineage>
        <taxon>Eukaryota</taxon>
        <taxon>Fungi</taxon>
        <taxon>Dikarya</taxon>
        <taxon>Ascomycota</taxon>
        <taxon>Pezizomycotina</taxon>
        <taxon>Eurotiomycetes</taxon>
        <taxon>Eurotiomycetidae</taxon>
        <taxon>Eurotiales</taxon>
        <taxon>Aspergillaceae</taxon>
        <taxon>Aspergillus</taxon>
        <taxon>Aspergillus subgen. Nidulantes</taxon>
    </lineage>
</organism>
<dbReference type="OrthoDB" id="4508709at2759"/>
<dbReference type="GeneID" id="2871190"/>